<dbReference type="HAMAP" id="MF_00735">
    <property type="entry name" value="Methyltr_PrmA"/>
    <property type="match status" value="1"/>
</dbReference>
<keyword evidence="3 6" id="KW-0489">Methyltransferase</keyword>
<evidence type="ECO:0000256" key="1">
    <source>
        <dbReference type="ARBA" id="ARBA00009741"/>
    </source>
</evidence>
<name>A0AAI9NYE8_9FIRM</name>
<keyword evidence="4 6" id="KW-0808">Transferase</keyword>
<dbReference type="CDD" id="cd02440">
    <property type="entry name" value="AdoMet_MTases"/>
    <property type="match status" value="1"/>
</dbReference>
<feature type="binding site" evidence="6">
    <location>
        <position position="205"/>
    </location>
    <ligand>
        <name>S-adenosyl-L-methionine</name>
        <dbReference type="ChEBI" id="CHEBI:59789"/>
    </ligand>
</feature>
<dbReference type="SUPFAM" id="SSF53335">
    <property type="entry name" value="S-adenosyl-L-methionine-dependent methyltransferases"/>
    <property type="match status" value="1"/>
</dbReference>
<feature type="binding site" evidence="6">
    <location>
        <position position="255"/>
    </location>
    <ligand>
        <name>S-adenosyl-L-methionine</name>
        <dbReference type="ChEBI" id="CHEBI:59789"/>
    </ligand>
</feature>
<reference evidence="7" key="1">
    <citation type="submission" date="2020-06" db="EMBL/GenBank/DDBJ databases">
        <title>Characterization of fructooligosaccharide metabolism and fructooligosaccharide-degrading enzymes in human commensal butyrate producers.</title>
        <authorList>
            <person name="Tanno H."/>
            <person name="Fujii T."/>
            <person name="Hirano K."/>
            <person name="Maeno S."/>
            <person name="Tonozuka T."/>
            <person name="Sakamoto M."/>
            <person name="Ohkuma M."/>
            <person name="Tochio T."/>
            <person name="Endo A."/>
        </authorList>
    </citation>
    <scope>NUCLEOTIDE SEQUENCE</scope>
    <source>
        <strain evidence="7">JCM 31265</strain>
    </source>
</reference>
<dbReference type="AlphaFoldDB" id="A0AAI9NYE8"/>
<dbReference type="InterPro" id="IPR004498">
    <property type="entry name" value="Ribosomal_PrmA_MeTrfase"/>
</dbReference>
<protein>
    <recommendedName>
        <fullName evidence="6">Ribosomal protein L11 methyltransferase</fullName>
        <shortName evidence="6">L11 Mtase</shortName>
        <ecNumber evidence="6">2.1.1.-</ecNumber>
    </recommendedName>
</protein>
<keyword evidence="5 6" id="KW-0949">S-adenosyl-L-methionine</keyword>
<dbReference type="GO" id="GO:0032259">
    <property type="term" value="P:methylation"/>
    <property type="evidence" value="ECO:0007669"/>
    <property type="project" value="UniProtKB-KW"/>
</dbReference>
<dbReference type="Pfam" id="PF06325">
    <property type="entry name" value="PrmA"/>
    <property type="match status" value="1"/>
</dbReference>
<dbReference type="Gene3D" id="3.40.50.150">
    <property type="entry name" value="Vaccinia Virus protein VP39"/>
    <property type="match status" value="1"/>
</dbReference>
<evidence type="ECO:0000313" key="8">
    <source>
        <dbReference type="Proteomes" id="UP000660047"/>
    </source>
</evidence>
<feature type="binding site" evidence="6">
    <location>
        <position position="183"/>
    </location>
    <ligand>
        <name>S-adenosyl-L-methionine</name>
        <dbReference type="ChEBI" id="CHEBI:59789"/>
    </ligand>
</feature>
<evidence type="ECO:0000256" key="2">
    <source>
        <dbReference type="ARBA" id="ARBA00022490"/>
    </source>
</evidence>
<dbReference type="InterPro" id="IPR050078">
    <property type="entry name" value="Ribosomal_L11_MeTrfase_PrmA"/>
</dbReference>
<evidence type="ECO:0000313" key="7">
    <source>
        <dbReference type="EMBL" id="GFO94141.1"/>
    </source>
</evidence>
<gene>
    <name evidence="6 7" type="primary">prmA</name>
    <name evidence="7" type="ORF">COEU31_11870</name>
</gene>
<dbReference type="Proteomes" id="UP000660047">
    <property type="component" value="Unassembled WGS sequence"/>
</dbReference>
<evidence type="ECO:0000256" key="5">
    <source>
        <dbReference type="ARBA" id="ARBA00022691"/>
    </source>
</evidence>
<proteinExistence type="inferred from homology"/>
<keyword evidence="2 6" id="KW-0963">Cytoplasm</keyword>
<organism evidence="7 8">
    <name type="scientific">Coprococcus eutactus</name>
    <dbReference type="NCBI Taxonomy" id="33043"/>
    <lineage>
        <taxon>Bacteria</taxon>
        <taxon>Bacillati</taxon>
        <taxon>Bacillota</taxon>
        <taxon>Clostridia</taxon>
        <taxon>Lachnospirales</taxon>
        <taxon>Lachnospiraceae</taxon>
        <taxon>Coprococcus</taxon>
    </lineage>
</organism>
<comment type="catalytic activity">
    <reaction evidence="6">
        <text>L-lysyl-[protein] + 3 S-adenosyl-L-methionine = N(6),N(6),N(6)-trimethyl-L-lysyl-[protein] + 3 S-adenosyl-L-homocysteine + 3 H(+)</text>
        <dbReference type="Rhea" id="RHEA:54192"/>
        <dbReference type="Rhea" id="RHEA-COMP:9752"/>
        <dbReference type="Rhea" id="RHEA-COMP:13826"/>
        <dbReference type="ChEBI" id="CHEBI:15378"/>
        <dbReference type="ChEBI" id="CHEBI:29969"/>
        <dbReference type="ChEBI" id="CHEBI:57856"/>
        <dbReference type="ChEBI" id="CHEBI:59789"/>
        <dbReference type="ChEBI" id="CHEBI:61961"/>
    </reaction>
</comment>
<dbReference type="GO" id="GO:0005737">
    <property type="term" value="C:cytoplasm"/>
    <property type="evidence" value="ECO:0007669"/>
    <property type="project" value="UniProtKB-SubCell"/>
</dbReference>
<dbReference type="PIRSF" id="PIRSF000401">
    <property type="entry name" value="RPL11_MTase"/>
    <property type="match status" value="1"/>
</dbReference>
<dbReference type="InterPro" id="IPR029063">
    <property type="entry name" value="SAM-dependent_MTases_sf"/>
</dbReference>
<feature type="binding site" evidence="6">
    <location>
        <position position="162"/>
    </location>
    <ligand>
        <name>S-adenosyl-L-methionine</name>
        <dbReference type="ChEBI" id="CHEBI:59789"/>
    </ligand>
</feature>
<comment type="caution">
    <text evidence="7">The sequence shown here is derived from an EMBL/GenBank/DDBJ whole genome shotgun (WGS) entry which is preliminary data.</text>
</comment>
<evidence type="ECO:0000256" key="6">
    <source>
        <dbReference type="HAMAP-Rule" id="MF_00735"/>
    </source>
</evidence>
<comment type="similarity">
    <text evidence="1 6">Belongs to the methyltransferase superfamily. PrmA family.</text>
</comment>
<dbReference type="NCBIfam" id="TIGR00406">
    <property type="entry name" value="prmA"/>
    <property type="match status" value="1"/>
</dbReference>
<dbReference type="RefSeq" id="WP_015533134.1">
    <property type="nucleotide sequence ID" value="NZ_BLYL01000005.1"/>
</dbReference>
<dbReference type="PANTHER" id="PTHR43648">
    <property type="entry name" value="ELECTRON TRANSFER FLAVOPROTEIN BETA SUBUNIT LYSINE METHYLTRANSFERASE"/>
    <property type="match status" value="1"/>
</dbReference>
<dbReference type="PANTHER" id="PTHR43648:SF1">
    <property type="entry name" value="ELECTRON TRANSFER FLAVOPROTEIN BETA SUBUNIT LYSINE METHYLTRANSFERASE"/>
    <property type="match status" value="1"/>
</dbReference>
<keyword evidence="7" id="KW-0687">Ribonucleoprotein</keyword>
<dbReference type="GO" id="GO:0008276">
    <property type="term" value="F:protein methyltransferase activity"/>
    <property type="evidence" value="ECO:0007669"/>
    <property type="project" value="UniProtKB-UniRule"/>
</dbReference>
<accession>A0AAI9NYE8</accession>
<sequence length="320" mass="35735">MKWTKLTIDTTCEAEDLISAFLEEEGVLGVQIEDNIPLTEEEMETMFVDLLPDDMPENDGTAKVSCFLDDTFDVQEIKDKVAAEIRRLSEFLPVGTGEITESETKEEDWRDNWKAYFKPFRLYDNIIIKPTWEEVPEDATDEDIVIEIDPGTAFGTGSHETTRLCIGQLKKYMKDGDEILDAGSGSGILSFVCNKLGAKHVLGIDIDPIAVDVAGENRDVNHIPAEAVEFKCGNVLEDQKLVESIGANYDIVVANILADVIIPMSAVVQKFMKDDGIFISSGIINIKEDEVRQALLDNNFDIVDTVYMNDWVSFVAKKHV</sequence>
<evidence type="ECO:0000256" key="3">
    <source>
        <dbReference type="ARBA" id="ARBA00022603"/>
    </source>
</evidence>
<dbReference type="EC" id="2.1.1.-" evidence="6"/>
<comment type="function">
    <text evidence="6">Methylates ribosomal protein L11.</text>
</comment>
<comment type="subcellular location">
    <subcellularLocation>
        <location evidence="6">Cytoplasm</location>
    </subcellularLocation>
</comment>
<dbReference type="EMBL" id="BLYL01000005">
    <property type="protein sequence ID" value="GFO94141.1"/>
    <property type="molecule type" value="Genomic_DNA"/>
</dbReference>
<evidence type="ECO:0000256" key="4">
    <source>
        <dbReference type="ARBA" id="ARBA00022679"/>
    </source>
</evidence>
<keyword evidence="7" id="KW-0689">Ribosomal protein</keyword>
<dbReference type="GO" id="GO:0005840">
    <property type="term" value="C:ribosome"/>
    <property type="evidence" value="ECO:0007669"/>
    <property type="project" value="UniProtKB-KW"/>
</dbReference>